<organism evidence="2 3">
    <name type="scientific">Anabaena lutea FACHB-196</name>
    <dbReference type="NCBI Taxonomy" id="2692881"/>
    <lineage>
        <taxon>Bacteria</taxon>
        <taxon>Bacillati</taxon>
        <taxon>Cyanobacteriota</taxon>
        <taxon>Cyanophyceae</taxon>
        <taxon>Nostocales</taxon>
        <taxon>Nostocaceae</taxon>
        <taxon>Anabaena</taxon>
    </lineage>
</organism>
<dbReference type="Proteomes" id="UP000640531">
    <property type="component" value="Unassembled WGS sequence"/>
</dbReference>
<comment type="caution">
    <text evidence="2">The sequence shown here is derived from an EMBL/GenBank/DDBJ whole genome shotgun (WGS) entry which is preliminary data.</text>
</comment>
<evidence type="ECO:0000313" key="2">
    <source>
        <dbReference type="EMBL" id="MBD2569571.1"/>
    </source>
</evidence>
<accession>A0ABR8FIH5</accession>
<proteinExistence type="predicted"/>
<dbReference type="EMBL" id="JACJST010000016">
    <property type="protein sequence ID" value="MBD2569571.1"/>
    <property type="molecule type" value="Genomic_DNA"/>
</dbReference>
<keyword evidence="3" id="KW-1185">Reference proteome</keyword>
<feature type="transmembrane region" description="Helical" evidence="1">
    <location>
        <begin position="44"/>
        <end position="64"/>
    </location>
</feature>
<evidence type="ECO:0000313" key="3">
    <source>
        <dbReference type="Proteomes" id="UP000640531"/>
    </source>
</evidence>
<protein>
    <submittedName>
        <fullName evidence="2">Uncharacterized protein</fullName>
    </submittedName>
</protein>
<gene>
    <name evidence="2" type="ORF">H6G59_17060</name>
</gene>
<dbReference type="RefSeq" id="WP_190716491.1">
    <property type="nucleotide sequence ID" value="NZ_JACJST010000016.1"/>
</dbReference>
<name>A0ABR8FIH5_9NOST</name>
<sequence>MNVWDNGGGAIKEGINSSNSGFNFNAGPIQSITFTASPTAAVPFNIPGGATIPTVGSLFALALMRKAKKSLASKTPIANPVETVVS</sequence>
<keyword evidence="1" id="KW-1133">Transmembrane helix</keyword>
<reference evidence="2 3" key="1">
    <citation type="journal article" date="2020" name="ISME J.">
        <title>Comparative genomics reveals insights into cyanobacterial evolution and habitat adaptation.</title>
        <authorList>
            <person name="Chen M.Y."/>
            <person name="Teng W.K."/>
            <person name="Zhao L."/>
            <person name="Hu C.X."/>
            <person name="Zhou Y.K."/>
            <person name="Han B.P."/>
            <person name="Song L.R."/>
            <person name="Shu W.S."/>
        </authorList>
    </citation>
    <scope>NUCLEOTIDE SEQUENCE [LARGE SCALE GENOMIC DNA]</scope>
    <source>
        <strain evidence="2 3">FACHB-196</strain>
    </source>
</reference>
<evidence type="ECO:0000256" key="1">
    <source>
        <dbReference type="SAM" id="Phobius"/>
    </source>
</evidence>
<keyword evidence="1" id="KW-0472">Membrane</keyword>
<keyword evidence="1" id="KW-0812">Transmembrane</keyword>